<name>A0A814KWB4_9BILA</name>
<feature type="compositionally biased region" description="Basic residues" evidence="1">
    <location>
        <begin position="73"/>
        <end position="88"/>
    </location>
</feature>
<dbReference type="AlphaFoldDB" id="A0A814KWB4"/>
<sequence length="329" mass="40330">MENNSTQPGNIPSEPSLNNKHDSQTPIDQLVHATIVNLSQSSTIQMHPGNMIPSQILTNTTDQQNEILPRRQEGRRRRRQRRAQRRREQRAIEQAQRQQQHQRENRRRQQLEHLREQQRRQNPSGRSHQRRHERYQRWLQRRAEREQDTNRQPTNYRPRISIPGDYDYYSGEDDQENLLEAYEWEIMTTQQRRDQIQIMEFEGFAALEQLLLIADEREQSQRIREVEEVDEETQQQLDRINHSDQQRLLEYEENHNPLVDEQNDDDLEQLHQINMLERYDIERQRQEKQNDHWDQRRLQEYLRIPTPPQSPETLSVSEYLRRYRRLDDR</sequence>
<dbReference type="EMBL" id="CAJOBH010068036">
    <property type="protein sequence ID" value="CAF4458026.1"/>
    <property type="molecule type" value="Genomic_DNA"/>
</dbReference>
<gene>
    <name evidence="3" type="ORF">BYL167_LOCUS34066</name>
    <name evidence="2" type="ORF">CJN711_LOCUS5079</name>
</gene>
<evidence type="ECO:0000313" key="3">
    <source>
        <dbReference type="EMBL" id="CAF4458026.1"/>
    </source>
</evidence>
<protein>
    <submittedName>
        <fullName evidence="2">Uncharacterized protein</fullName>
    </submittedName>
</protein>
<evidence type="ECO:0000256" key="1">
    <source>
        <dbReference type="SAM" id="MobiDB-lite"/>
    </source>
</evidence>
<feature type="compositionally biased region" description="Polar residues" evidence="1">
    <location>
        <begin position="1"/>
        <end position="18"/>
    </location>
</feature>
<feature type="compositionally biased region" description="Polar residues" evidence="1">
    <location>
        <begin position="52"/>
        <end position="66"/>
    </location>
</feature>
<feature type="compositionally biased region" description="Basic and acidic residues" evidence="1">
    <location>
        <begin position="101"/>
        <end position="119"/>
    </location>
</feature>
<evidence type="ECO:0000313" key="4">
    <source>
        <dbReference type="Proteomes" id="UP000663855"/>
    </source>
</evidence>
<feature type="region of interest" description="Disordered" evidence="1">
    <location>
        <begin position="1"/>
        <end position="24"/>
    </location>
</feature>
<organism evidence="2 4">
    <name type="scientific">Rotaria magnacalcarata</name>
    <dbReference type="NCBI Taxonomy" id="392030"/>
    <lineage>
        <taxon>Eukaryota</taxon>
        <taxon>Metazoa</taxon>
        <taxon>Spiralia</taxon>
        <taxon>Gnathifera</taxon>
        <taxon>Rotifera</taxon>
        <taxon>Eurotatoria</taxon>
        <taxon>Bdelloidea</taxon>
        <taxon>Philodinida</taxon>
        <taxon>Philodinidae</taxon>
        <taxon>Rotaria</taxon>
    </lineage>
</organism>
<comment type="caution">
    <text evidence="2">The sequence shown here is derived from an EMBL/GenBank/DDBJ whole genome shotgun (WGS) entry which is preliminary data.</text>
</comment>
<dbReference type="Proteomes" id="UP000663855">
    <property type="component" value="Unassembled WGS sequence"/>
</dbReference>
<accession>A0A814KWB4</accession>
<reference evidence="2" key="1">
    <citation type="submission" date="2021-02" db="EMBL/GenBank/DDBJ databases">
        <authorList>
            <person name="Nowell W R."/>
        </authorList>
    </citation>
    <scope>NUCLEOTIDE SEQUENCE</scope>
</reference>
<dbReference type="Proteomes" id="UP000681967">
    <property type="component" value="Unassembled WGS sequence"/>
</dbReference>
<feature type="region of interest" description="Disordered" evidence="1">
    <location>
        <begin position="45"/>
        <end position="166"/>
    </location>
</feature>
<evidence type="ECO:0000313" key="2">
    <source>
        <dbReference type="EMBL" id="CAF1057788.1"/>
    </source>
</evidence>
<proteinExistence type="predicted"/>
<dbReference type="EMBL" id="CAJNOV010001307">
    <property type="protein sequence ID" value="CAF1057788.1"/>
    <property type="molecule type" value="Genomic_DNA"/>
</dbReference>